<sequence length="188" mass="21668">MVLYKNNASKIMKNKLKGVFNMKRNLIIKVLAFTMLFNIIALAQNSDDIVGLWYSHADAKNRIAVIEIFKENNKYYAYSFAYTNSNDVVYDVNNPKKELKNLPLKGLVYLYDLEFKNGEWKNGKIYNPEQGKVYNAKIDLSSNKQEIKLKASVDGAGLFGKTLTWRKVPANEVSKYTPLNKNELRRLN</sequence>
<dbReference type="Pfam" id="PF09917">
    <property type="entry name" value="DUF2147"/>
    <property type="match status" value="1"/>
</dbReference>
<dbReference type="PANTHER" id="PTHR36919">
    <property type="entry name" value="BLR1215 PROTEIN"/>
    <property type="match status" value="1"/>
</dbReference>
<evidence type="ECO:0000313" key="2">
    <source>
        <dbReference type="EMBL" id="ADK30506.1"/>
    </source>
</evidence>
<dbReference type="eggNOG" id="COG4731">
    <property type="taxonomic scope" value="Bacteria"/>
</dbReference>
<dbReference type="PANTHER" id="PTHR36919:SF2">
    <property type="entry name" value="BLL6627 PROTEIN"/>
    <property type="match status" value="1"/>
</dbReference>
<accession>D8IBI3</accession>
<dbReference type="InParanoid" id="D8IBI3"/>
<proteinExistence type="predicted"/>
<dbReference type="EMBL" id="CP002025">
    <property type="protein sequence ID" value="ADK30506.1"/>
    <property type="molecule type" value="Genomic_DNA"/>
</dbReference>
<dbReference type="STRING" id="759914.BP951000_0503"/>
<protein>
    <recommendedName>
        <fullName evidence="1">DUF2147 domain-containing protein</fullName>
    </recommendedName>
</protein>
<dbReference type="KEGG" id="bpo:BP951000_0503"/>
<evidence type="ECO:0000313" key="3">
    <source>
        <dbReference type="Proteomes" id="UP000000332"/>
    </source>
</evidence>
<reference evidence="2 3" key="1">
    <citation type="journal article" date="2010" name="PLoS ONE">
        <title>The complete genome sequence of the pathogenic intestinal spirochete Brachyspira pilosicoli and comparison with other Brachyspira genomes.</title>
        <authorList>
            <person name="Wanchanthuek P."/>
            <person name="Bellgard M.I."/>
            <person name="La T."/>
            <person name="Ryan K."/>
            <person name="Moolhuijzen P."/>
            <person name="Chapman B."/>
            <person name="Black M."/>
            <person name="Schibeci D."/>
            <person name="Hunter A."/>
            <person name="Barrero R."/>
            <person name="Phillips N.D."/>
            <person name="Hampson D.J."/>
        </authorList>
    </citation>
    <scope>NUCLEOTIDE SEQUENCE [LARGE SCALE GENOMIC DNA]</scope>
    <source>
        <strain evidence="3">ATCC BAA-1826 / 95/1000</strain>
    </source>
</reference>
<feature type="domain" description="DUF2147" evidence="1">
    <location>
        <begin position="51"/>
        <end position="166"/>
    </location>
</feature>
<gene>
    <name evidence="2" type="ordered locus">BP951000_0503</name>
</gene>
<organism evidence="2 3">
    <name type="scientific">Brachyspira pilosicoli (strain ATCC BAA-1826 / 95/1000)</name>
    <dbReference type="NCBI Taxonomy" id="759914"/>
    <lineage>
        <taxon>Bacteria</taxon>
        <taxon>Pseudomonadati</taxon>
        <taxon>Spirochaetota</taxon>
        <taxon>Spirochaetia</taxon>
        <taxon>Brachyspirales</taxon>
        <taxon>Brachyspiraceae</taxon>
        <taxon>Brachyspira</taxon>
    </lineage>
</organism>
<dbReference type="Proteomes" id="UP000000332">
    <property type="component" value="Chromosome"/>
</dbReference>
<name>D8IBI3_BRAP9</name>
<evidence type="ECO:0000259" key="1">
    <source>
        <dbReference type="Pfam" id="PF09917"/>
    </source>
</evidence>
<dbReference type="AlphaFoldDB" id="D8IBI3"/>
<dbReference type="InterPro" id="IPR019223">
    <property type="entry name" value="DUF2147"/>
</dbReference>
<dbReference type="HOGENOM" id="CLU_108869_2_0_12"/>
<dbReference type="Gene3D" id="2.40.128.520">
    <property type="match status" value="1"/>
</dbReference>
<keyword evidence="3" id="KW-1185">Reference proteome</keyword>